<dbReference type="Pfam" id="PF00419">
    <property type="entry name" value="Fimbrial"/>
    <property type="match status" value="1"/>
</dbReference>
<dbReference type="PANTHER" id="PTHR33420:SF3">
    <property type="entry name" value="FIMBRIAL SUBUNIT ELFA"/>
    <property type="match status" value="1"/>
</dbReference>
<feature type="domain" description="Fimbrial-type adhesion" evidence="5">
    <location>
        <begin position="63"/>
        <end position="209"/>
    </location>
</feature>
<protein>
    <submittedName>
        <fullName evidence="6">Type 1 fimbrial protein</fullName>
    </submittedName>
</protein>
<organism evidence="6 7">
    <name type="scientific">Pseudomonas chlororaphis subsp. aurantiaca</name>
    <dbReference type="NCBI Taxonomy" id="86192"/>
    <lineage>
        <taxon>Bacteria</taxon>
        <taxon>Pseudomonadati</taxon>
        <taxon>Pseudomonadota</taxon>
        <taxon>Gammaproteobacteria</taxon>
        <taxon>Pseudomonadales</taxon>
        <taxon>Pseudomonadaceae</taxon>
        <taxon>Pseudomonas</taxon>
    </lineage>
</organism>
<proteinExistence type="inferred from homology"/>
<evidence type="ECO:0000256" key="4">
    <source>
        <dbReference type="ARBA" id="ARBA00023263"/>
    </source>
</evidence>
<reference evidence="6" key="1">
    <citation type="submission" date="2020-12" db="EMBL/GenBank/DDBJ databases">
        <title>Generalized mutagenesis with transposon Tn5. A laboratory procedure for the identification of genes responsible for a bacterial phenotype and its regulation, illustrated with phenazine production in Pseudomonas chlororaphis.</title>
        <authorList>
            <person name="Muzio F."/>
            <person name="Sobrero P."/>
            <person name="Agaras B."/>
            <person name="Valverde C."/>
        </authorList>
    </citation>
    <scope>NUCLEOTIDE SEQUENCE</scope>
    <source>
        <strain evidence="6">SMMP3</strain>
    </source>
</reference>
<dbReference type="InterPro" id="IPR008966">
    <property type="entry name" value="Adhesion_dom_sf"/>
</dbReference>
<comment type="similarity">
    <text evidence="2">Belongs to the fimbrial protein family.</text>
</comment>
<dbReference type="GO" id="GO:0009289">
    <property type="term" value="C:pilus"/>
    <property type="evidence" value="ECO:0007669"/>
    <property type="project" value="UniProtKB-SubCell"/>
</dbReference>
<dbReference type="SUPFAM" id="SSF49401">
    <property type="entry name" value="Bacterial adhesins"/>
    <property type="match status" value="1"/>
</dbReference>
<comment type="subcellular location">
    <subcellularLocation>
        <location evidence="1">Fimbrium</location>
    </subcellularLocation>
</comment>
<dbReference type="Proteomes" id="UP000787568">
    <property type="component" value="Unassembled WGS sequence"/>
</dbReference>
<gene>
    <name evidence="6" type="ORF">I8747_27745</name>
</gene>
<comment type="caution">
    <text evidence="6">The sequence shown here is derived from an EMBL/GenBank/DDBJ whole genome shotgun (WGS) entry which is preliminary data.</text>
</comment>
<dbReference type="GO" id="GO:0043709">
    <property type="term" value="P:cell adhesion involved in single-species biofilm formation"/>
    <property type="evidence" value="ECO:0007669"/>
    <property type="project" value="TreeGrafter"/>
</dbReference>
<name>A0AAJ0ZQY0_9PSED</name>
<dbReference type="EMBL" id="JAEEFW010000010">
    <property type="protein sequence ID" value="MBU4636613.1"/>
    <property type="molecule type" value="Genomic_DNA"/>
</dbReference>
<evidence type="ECO:0000313" key="6">
    <source>
        <dbReference type="EMBL" id="MBU4636613.1"/>
    </source>
</evidence>
<evidence type="ECO:0000313" key="7">
    <source>
        <dbReference type="Proteomes" id="UP000787568"/>
    </source>
</evidence>
<dbReference type="PANTHER" id="PTHR33420">
    <property type="entry name" value="FIMBRIAL SUBUNIT ELFA-RELATED"/>
    <property type="match status" value="1"/>
</dbReference>
<evidence type="ECO:0000256" key="2">
    <source>
        <dbReference type="ARBA" id="ARBA00006671"/>
    </source>
</evidence>
<dbReference type="AlphaFoldDB" id="A0AAJ0ZQY0"/>
<dbReference type="InterPro" id="IPR000259">
    <property type="entry name" value="Adhesion_dom_fimbrial"/>
</dbReference>
<dbReference type="InterPro" id="IPR050263">
    <property type="entry name" value="Bact_Fimbrial_Adh_Pro"/>
</dbReference>
<keyword evidence="3" id="KW-0732">Signal</keyword>
<keyword evidence="4" id="KW-0281">Fimbrium</keyword>
<evidence type="ECO:0000256" key="1">
    <source>
        <dbReference type="ARBA" id="ARBA00004561"/>
    </source>
</evidence>
<accession>A0AAJ0ZQY0</accession>
<evidence type="ECO:0000256" key="3">
    <source>
        <dbReference type="ARBA" id="ARBA00022729"/>
    </source>
</evidence>
<evidence type="ECO:0000259" key="5">
    <source>
        <dbReference type="Pfam" id="PF00419"/>
    </source>
</evidence>
<dbReference type="Gene3D" id="2.60.40.1090">
    <property type="entry name" value="Fimbrial-type adhesion domain"/>
    <property type="match status" value="1"/>
</dbReference>
<dbReference type="InterPro" id="IPR036937">
    <property type="entry name" value="Adhesion_dom_fimbrial_sf"/>
</dbReference>
<sequence>MLINGQAYVTGEFSQPIKLSQPVEVQLLADGRQNLGGSLAGANTVSPHYYTLTMSNRTASQIYLGGTITPIAGTCSVPNQTVILPKGSLNKLGNVGSTIGMKNFQIQINNCPKGYNRVGYTLDPVGGTIANSPGVLPLAGGSTASGIKIRVENAQGVPATMGTSIKVDGYNKTADGSFAIPMQASYIRTDAVAKPGTVNGAMTVYLDYQ</sequence>